<protein>
    <submittedName>
        <fullName evidence="3">Sugar isomerase</fullName>
    </submittedName>
</protein>
<organism evidence="3 4">
    <name type="scientific">Leifsonia tongyongensis</name>
    <dbReference type="NCBI Taxonomy" id="1268043"/>
    <lineage>
        <taxon>Bacteria</taxon>
        <taxon>Bacillati</taxon>
        <taxon>Actinomycetota</taxon>
        <taxon>Actinomycetes</taxon>
        <taxon>Micrococcales</taxon>
        <taxon>Microbacteriaceae</taxon>
        <taxon>Leifsonia</taxon>
    </lineage>
</organism>
<dbReference type="RefSeq" id="WP_163287524.1">
    <property type="nucleotide sequence ID" value="NZ_JAAGWY010000001.1"/>
</dbReference>
<dbReference type="GO" id="GO:0097367">
    <property type="term" value="F:carbohydrate derivative binding"/>
    <property type="evidence" value="ECO:0007669"/>
    <property type="project" value="InterPro"/>
</dbReference>
<evidence type="ECO:0000259" key="2">
    <source>
        <dbReference type="PROSITE" id="PS51464"/>
    </source>
</evidence>
<dbReference type="SUPFAM" id="SSF53697">
    <property type="entry name" value="SIS domain"/>
    <property type="match status" value="1"/>
</dbReference>
<keyword evidence="3" id="KW-0413">Isomerase</keyword>
<keyword evidence="1" id="KW-0677">Repeat</keyword>
<dbReference type="CDD" id="cd05008">
    <property type="entry name" value="SIS_GlmS_GlmD_1"/>
    <property type="match status" value="1"/>
</dbReference>
<dbReference type="PANTHER" id="PTHR10937">
    <property type="entry name" value="GLUCOSAMINE--FRUCTOSE-6-PHOSPHATE AMINOTRANSFERASE, ISOMERIZING"/>
    <property type="match status" value="1"/>
</dbReference>
<dbReference type="GO" id="GO:0016853">
    <property type="term" value="F:isomerase activity"/>
    <property type="evidence" value="ECO:0007669"/>
    <property type="project" value="UniProtKB-KW"/>
</dbReference>
<dbReference type="AlphaFoldDB" id="A0A6L9XSU1"/>
<gene>
    <name evidence="3" type="ORF">G3T36_00730</name>
</gene>
<evidence type="ECO:0000313" key="4">
    <source>
        <dbReference type="Proteomes" id="UP000474967"/>
    </source>
</evidence>
<sequence length="305" mass="32556">MTEATHHVDPHPPGAHMEAELSSQPDTWARAADLRTEQSLLPARGERVAVIGCGTSWFMAQSYAALRESAGHGVTDAFAASEAFVDRGYDAVVAITRSGATTEVLELVDGVRGTTRAIGLVGDPRTPLVDLVDDVITLPFADEVSVVQTRFATTALALLRASLGENLDAAIVDAAYAVSAELDELLLIADQYSFLGTGWTVGIAHEAALKLREASQSWTESYPAKEYRHGPIAIAAPGRVAWVFGTPPVGLYDEIAATGAHFEHRAIDGMADLIRAQRVALERGRAFGLDPDTPRNLTRSVILDS</sequence>
<dbReference type="InterPro" id="IPR046348">
    <property type="entry name" value="SIS_dom_sf"/>
</dbReference>
<feature type="domain" description="SIS" evidence="2">
    <location>
        <begin position="36"/>
        <end position="177"/>
    </location>
</feature>
<keyword evidence="4" id="KW-1185">Reference proteome</keyword>
<dbReference type="PROSITE" id="PS51464">
    <property type="entry name" value="SIS"/>
    <property type="match status" value="1"/>
</dbReference>
<dbReference type="Gene3D" id="3.40.50.10490">
    <property type="entry name" value="Glucose-6-phosphate isomerase like protein, domain 1"/>
    <property type="match status" value="2"/>
</dbReference>
<evidence type="ECO:0000256" key="1">
    <source>
        <dbReference type="ARBA" id="ARBA00022737"/>
    </source>
</evidence>
<dbReference type="EMBL" id="JAAGWY010000001">
    <property type="protein sequence ID" value="NEN04386.1"/>
    <property type="molecule type" value="Genomic_DNA"/>
</dbReference>
<evidence type="ECO:0000313" key="3">
    <source>
        <dbReference type="EMBL" id="NEN04386.1"/>
    </source>
</evidence>
<reference evidence="3 4" key="1">
    <citation type="journal article" date="2014" name="J. Microbiol.">
        <title>Diaminobutyricibacter tongyongensis gen. nov., sp. nov. and Homoserinibacter gongjuensis gen. nov., sp. nov. belong to the family Microbacteriaceae.</title>
        <authorList>
            <person name="Kim S.J."/>
            <person name="Ahn J.H."/>
            <person name="Weon H.Y."/>
            <person name="Hamada M."/>
            <person name="Suzuki K."/>
            <person name="Kwon S.W."/>
        </authorList>
    </citation>
    <scope>NUCLEOTIDE SEQUENCE [LARGE SCALE GENOMIC DNA]</scope>
    <source>
        <strain evidence="3 4">NBRC 108724</strain>
    </source>
</reference>
<accession>A0A6L9XSU1</accession>
<dbReference type="GO" id="GO:1901135">
    <property type="term" value="P:carbohydrate derivative metabolic process"/>
    <property type="evidence" value="ECO:0007669"/>
    <property type="project" value="InterPro"/>
</dbReference>
<name>A0A6L9XSU1_9MICO</name>
<dbReference type="InterPro" id="IPR035466">
    <property type="entry name" value="GlmS/AgaS_SIS"/>
</dbReference>
<proteinExistence type="predicted"/>
<comment type="caution">
    <text evidence="3">The sequence shown here is derived from an EMBL/GenBank/DDBJ whole genome shotgun (WGS) entry which is preliminary data.</text>
</comment>
<dbReference type="Proteomes" id="UP000474967">
    <property type="component" value="Unassembled WGS sequence"/>
</dbReference>
<dbReference type="InterPro" id="IPR001347">
    <property type="entry name" value="SIS_dom"/>
</dbReference>